<evidence type="ECO:0000259" key="4">
    <source>
        <dbReference type="PROSITE" id="PS51842"/>
    </source>
</evidence>
<dbReference type="InterPro" id="IPR050405">
    <property type="entry name" value="Intermediate_filament"/>
</dbReference>
<dbReference type="PROSITE" id="PS00226">
    <property type="entry name" value="IF_ROD_1"/>
    <property type="match status" value="1"/>
</dbReference>
<dbReference type="OrthoDB" id="2441647at2759"/>
<dbReference type="PROSITE" id="PS51842">
    <property type="entry name" value="IF_ROD_2"/>
    <property type="match status" value="1"/>
</dbReference>
<dbReference type="InterPro" id="IPR018039">
    <property type="entry name" value="IF_conserved"/>
</dbReference>
<evidence type="ECO:0000256" key="1">
    <source>
        <dbReference type="ARBA" id="ARBA00022754"/>
    </source>
</evidence>
<dbReference type="Proteomes" id="UP000838412">
    <property type="component" value="Chromosome 2"/>
</dbReference>
<proteinExistence type="inferred from homology"/>
<dbReference type="GO" id="GO:0005882">
    <property type="term" value="C:intermediate filament"/>
    <property type="evidence" value="ECO:0007669"/>
    <property type="project" value="UniProtKB-KW"/>
</dbReference>
<dbReference type="PANTHER" id="PTHR45652">
    <property type="entry name" value="GLIAL FIBRILLARY ACIDIC PROTEIN"/>
    <property type="match status" value="1"/>
</dbReference>
<dbReference type="SUPFAM" id="SSF64593">
    <property type="entry name" value="Intermediate filament protein, coiled coil region"/>
    <property type="match status" value="1"/>
</dbReference>
<keyword evidence="2" id="KW-0175">Coiled coil</keyword>
<name>A0A8J9ZFZ9_BRALA</name>
<dbReference type="Pfam" id="PF00038">
    <property type="entry name" value="Filament"/>
    <property type="match status" value="1"/>
</dbReference>
<dbReference type="AlphaFoldDB" id="A0A8J9ZFZ9"/>
<evidence type="ECO:0000313" key="5">
    <source>
        <dbReference type="EMBL" id="CAH1253934.1"/>
    </source>
</evidence>
<evidence type="ECO:0000256" key="2">
    <source>
        <dbReference type="ARBA" id="ARBA00023054"/>
    </source>
</evidence>
<evidence type="ECO:0000313" key="6">
    <source>
        <dbReference type="Proteomes" id="UP000838412"/>
    </source>
</evidence>
<feature type="domain" description="IF rod" evidence="4">
    <location>
        <begin position="1"/>
        <end position="40"/>
    </location>
</feature>
<organism evidence="5 6">
    <name type="scientific">Branchiostoma lanceolatum</name>
    <name type="common">Common lancelet</name>
    <name type="synonym">Amphioxus lanceolatum</name>
    <dbReference type="NCBI Taxonomy" id="7740"/>
    <lineage>
        <taxon>Eukaryota</taxon>
        <taxon>Metazoa</taxon>
        <taxon>Chordata</taxon>
        <taxon>Cephalochordata</taxon>
        <taxon>Leptocardii</taxon>
        <taxon>Amphioxiformes</taxon>
        <taxon>Branchiostomatidae</taxon>
        <taxon>Branchiostoma</taxon>
    </lineage>
</organism>
<dbReference type="Gene3D" id="1.20.5.170">
    <property type="match status" value="1"/>
</dbReference>
<keyword evidence="1 3" id="KW-0403">Intermediate filament</keyword>
<dbReference type="GO" id="GO:0045109">
    <property type="term" value="P:intermediate filament organization"/>
    <property type="evidence" value="ECO:0007669"/>
    <property type="project" value="TreeGrafter"/>
</dbReference>
<dbReference type="GO" id="GO:0005200">
    <property type="term" value="F:structural constituent of cytoskeleton"/>
    <property type="evidence" value="ECO:0007669"/>
    <property type="project" value="TreeGrafter"/>
</dbReference>
<comment type="similarity">
    <text evidence="3">Belongs to the intermediate filament family.</text>
</comment>
<accession>A0A8J9ZFZ9</accession>
<gene>
    <name evidence="5" type="primary">NEFM</name>
    <name evidence="5" type="ORF">BLAG_LOCUS13529</name>
</gene>
<reference evidence="5" key="1">
    <citation type="submission" date="2022-01" db="EMBL/GenBank/DDBJ databases">
        <authorList>
            <person name="Braso-Vives M."/>
        </authorList>
    </citation>
    <scope>NUCLEOTIDE SEQUENCE</scope>
</reference>
<sequence length="105" mass="12360">MKLEMTQHTVEYQELMNIKMALDVEIAAYRKLLEGEELSSNDSLLIKDFDDTVGSIRINLERPPSEIRFLVDDAFLKEFMSPITDWRSEADARIEQIRKRDVKLR</sequence>
<keyword evidence="6" id="KW-1185">Reference proteome</keyword>
<dbReference type="PANTHER" id="PTHR45652:SF21">
    <property type="entry name" value="ZINC FINGER CCCH DOMAIN-CONTAINING PROTEIN 13-LIKE ISOFORM X1"/>
    <property type="match status" value="1"/>
</dbReference>
<dbReference type="InterPro" id="IPR039008">
    <property type="entry name" value="IF_rod_dom"/>
</dbReference>
<dbReference type="EMBL" id="OV696687">
    <property type="protein sequence ID" value="CAH1253934.1"/>
    <property type="molecule type" value="Genomic_DNA"/>
</dbReference>
<dbReference type="GO" id="GO:0005737">
    <property type="term" value="C:cytoplasm"/>
    <property type="evidence" value="ECO:0007669"/>
    <property type="project" value="TreeGrafter"/>
</dbReference>
<evidence type="ECO:0000256" key="3">
    <source>
        <dbReference type="RuleBase" id="RU000685"/>
    </source>
</evidence>
<protein>
    <submittedName>
        <fullName evidence="5">NEFM protein</fullName>
    </submittedName>
</protein>